<keyword evidence="4 12" id="KW-0547">Nucleotide-binding</keyword>
<dbReference type="InterPro" id="IPR041222">
    <property type="entry name" value="PriA_3primeBD"/>
</dbReference>
<dbReference type="GO" id="GO:0043138">
    <property type="term" value="F:3'-5' DNA helicase activity"/>
    <property type="evidence" value="ECO:0007669"/>
    <property type="project" value="UniProtKB-EC"/>
</dbReference>
<dbReference type="GO" id="GO:1990077">
    <property type="term" value="C:primosome complex"/>
    <property type="evidence" value="ECO:0007669"/>
    <property type="project" value="UniProtKB-UniRule"/>
</dbReference>
<feature type="binding site" evidence="12">
    <location>
        <position position="466"/>
    </location>
    <ligand>
        <name>Zn(2+)</name>
        <dbReference type="ChEBI" id="CHEBI:29105"/>
        <label>2</label>
    </ligand>
</feature>
<keyword evidence="7 12" id="KW-0862">Zinc</keyword>
<dbReference type="Proteomes" id="UP000243558">
    <property type="component" value="Unassembled WGS sequence"/>
</dbReference>
<dbReference type="EMBL" id="JTJM01000006">
    <property type="protein sequence ID" value="OBW93765.1"/>
    <property type="molecule type" value="Genomic_DNA"/>
</dbReference>
<keyword evidence="9 12" id="KW-0238">DNA-binding</keyword>
<dbReference type="SUPFAM" id="SSF52540">
    <property type="entry name" value="P-loop containing nucleoside triphosphate hydrolases"/>
    <property type="match status" value="1"/>
</dbReference>
<dbReference type="InterPro" id="IPR027417">
    <property type="entry name" value="P-loop_NTPase"/>
</dbReference>
<dbReference type="InterPro" id="IPR011545">
    <property type="entry name" value="DEAD/DEAH_box_helicase_dom"/>
</dbReference>
<evidence type="ECO:0000256" key="10">
    <source>
        <dbReference type="ARBA" id="ARBA00023235"/>
    </source>
</evidence>
<dbReference type="Gene3D" id="3.40.50.300">
    <property type="entry name" value="P-loop containing nucleotide triphosphate hydrolases"/>
    <property type="match status" value="2"/>
</dbReference>
<dbReference type="InterPro" id="IPR005259">
    <property type="entry name" value="PriA"/>
</dbReference>
<evidence type="ECO:0000313" key="15">
    <source>
        <dbReference type="EMBL" id="OBW93765.1"/>
    </source>
</evidence>
<dbReference type="GO" id="GO:0006269">
    <property type="term" value="P:DNA replication, synthesis of primer"/>
    <property type="evidence" value="ECO:0007669"/>
    <property type="project" value="UniProtKB-KW"/>
</dbReference>
<accession>A0A1A7NW11</accession>
<protein>
    <recommendedName>
        <fullName evidence="12">Replication restart protein PriA</fullName>
    </recommendedName>
    <alternativeName>
        <fullName evidence="12">ATP-dependent DNA helicase PriA</fullName>
        <ecNumber evidence="12">5.6.2.4</ecNumber>
    </alternativeName>
    <alternativeName>
        <fullName evidence="12">DNA 3'-5' helicase PriA</fullName>
    </alternativeName>
</protein>
<dbReference type="Pfam" id="PF18074">
    <property type="entry name" value="PriA_C"/>
    <property type="match status" value="1"/>
</dbReference>
<dbReference type="AlphaFoldDB" id="A0A1A7NW11"/>
<dbReference type="CDD" id="cd17929">
    <property type="entry name" value="DEXHc_priA"/>
    <property type="match status" value="1"/>
</dbReference>
<evidence type="ECO:0000256" key="12">
    <source>
        <dbReference type="HAMAP-Rule" id="MF_00983"/>
    </source>
</evidence>
<dbReference type="GO" id="GO:0005524">
    <property type="term" value="F:ATP binding"/>
    <property type="evidence" value="ECO:0007669"/>
    <property type="project" value="UniProtKB-UniRule"/>
</dbReference>
<evidence type="ECO:0000259" key="14">
    <source>
        <dbReference type="PROSITE" id="PS51194"/>
    </source>
</evidence>
<evidence type="ECO:0000256" key="9">
    <source>
        <dbReference type="ARBA" id="ARBA00023125"/>
    </source>
</evidence>
<organism evidence="15 16">
    <name type="scientific">Gallibacterium genomosp. 3</name>
    <dbReference type="NCBI Taxonomy" id="505345"/>
    <lineage>
        <taxon>Bacteria</taxon>
        <taxon>Pseudomonadati</taxon>
        <taxon>Pseudomonadota</taxon>
        <taxon>Gammaproteobacteria</taxon>
        <taxon>Pasteurellales</taxon>
        <taxon>Pasteurellaceae</taxon>
        <taxon>Gallibacterium</taxon>
    </lineage>
</organism>
<keyword evidence="5 12" id="KW-0378">Hydrolase</keyword>
<comment type="catalytic activity">
    <reaction evidence="11 12">
        <text>ATP + H2O = ADP + phosphate + H(+)</text>
        <dbReference type="Rhea" id="RHEA:13065"/>
        <dbReference type="ChEBI" id="CHEBI:15377"/>
        <dbReference type="ChEBI" id="CHEBI:15378"/>
        <dbReference type="ChEBI" id="CHEBI:30616"/>
        <dbReference type="ChEBI" id="CHEBI:43474"/>
        <dbReference type="ChEBI" id="CHEBI:456216"/>
        <dbReference type="EC" id="5.6.2.4"/>
    </reaction>
</comment>
<comment type="function">
    <text evidence="12">Initiates the restart of stalled replication forks, which reloads the replicative helicase on sites other than the origin of replication. Recognizes and binds to abandoned replication forks and remodels them to uncover a helicase loading site. Promotes assembly of the primosome at these replication forks.</text>
</comment>
<comment type="cofactor">
    <cofactor evidence="12">
        <name>Zn(2+)</name>
        <dbReference type="ChEBI" id="CHEBI:29105"/>
    </cofactor>
    <text evidence="12">Binds 2 zinc ions per subunit.</text>
</comment>
<dbReference type="NCBIfam" id="NF004065">
    <property type="entry name" value="PRK05580.1-1"/>
    <property type="match status" value="1"/>
</dbReference>
<evidence type="ECO:0000256" key="4">
    <source>
        <dbReference type="ARBA" id="ARBA00022741"/>
    </source>
</evidence>
<keyword evidence="16" id="KW-1185">Reference proteome</keyword>
<feature type="binding site" evidence="12">
    <location>
        <position position="445"/>
    </location>
    <ligand>
        <name>Zn(2+)</name>
        <dbReference type="ChEBI" id="CHEBI:29105"/>
        <label>2</label>
    </ligand>
</feature>
<gene>
    <name evidence="12" type="primary">priA</name>
    <name evidence="15" type="ORF">QV01_01180</name>
</gene>
<dbReference type="PATRIC" id="fig|505345.7.peg.237"/>
<evidence type="ECO:0000313" key="16">
    <source>
        <dbReference type="Proteomes" id="UP000243558"/>
    </source>
</evidence>
<dbReference type="InterPro" id="IPR040498">
    <property type="entry name" value="PriA_CRR"/>
</dbReference>
<evidence type="ECO:0000256" key="7">
    <source>
        <dbReference type="ARBA" id="ARBA00022833"/>
    </source>
</evidence>
<keyword evidence="8 12" id="KW-0067">ATP-binding</keyword>
<evidence type="ECO:0000256" key="3">
    <source>
        <dbReference type="ARBA" id="ARBA00022723"/>
    </source>
</evidence>
<dbReference type="PROSITE" id="PS51194">
    <property type="entry name" value="HELICASE_CTER"/>
    <property type="match status" value="1"/>
</dbReference>
<reference evidence="15 16" key="1">
    <citation type="submission" date="2014-11" db="EMBL/GenBank/DDBJ databases">
        <title>Pan-genome of Gallibacterium spp.</title>
        <authorList>
            <person name="Kudirkiene E."/>
            <person name="Bojesen A.M."/>
        </authorList>
    </citation>
    <scope>NUCLEOTIDE SEQUENCE [LARGE SCALE GENOMIC DNA]</scope>
    <source>
        <strain evidence="15 16">F151</strain>
    </source>
</reference>
<dbReference type="PROSITE" id="PS51192">
    <property type="entry name" value="HELICASE_ATP_BIND_1"/>
    <property type="match status" value="1"/>
</dbReference>
<evidence type="ECO:0000256" key="11">
    <source>
        <dbReference type="ARBA" id="ARBA00048988"/>
    </source>
</evidence>
<keyword evidence="1 12" id="KW-0639">Primosome</keyword>
<feature type="domain" description="Helicase ATP-binding" evidence="13">
    <location>
        <begin position="211"/>
        <end position="377"/>
    </location>
</feature>
<evidence type="ECO:0000256" key="6">
    <source>
        <dbReference type="ARBA" id="ARBA00022806"/>
    </source>
</evidence>
<comment type="similarity">
    <text evidence="12">Belongs to the helicase family. PriA subfamily.</text>
</comment>
<dbReference type="GO" id="GO:0003677">
    <property type="term" value="F:DNA binding"/>
    <property type="evidence" value="ECO:0007669"/>
    <property type="project" value="UniProtKB-UniRule"/>
</dbReference>
<comment type="subunit">
    <text evidence="12">Component of the replication restart primosome.</text>
</comment>
<dbReference type="InterPro" id="IPR041236">
    <property type="entry name" value="PriA_C"/>
</dbReference>
<dbReference type="Pfam" id="PF00270">
    <property type="entry name" value="DEAD"/>
    <property type="match status" value="1"/>
</dbReference>
<feature type="binding site" evidence="12">
    <location>
        <position position="448"/>
    </location>
    <ligand>
        <name>Zn(2+)</name>
        <dbReference type="ChEBI" id="CHEBI:29105"/>
        <label>2</label>
    </ligand>
</feature>
<dbReference type="GO" id="GO:0008270">
    <property type="term" value="F:zinc ion binding"/>
    <property type="evidence" value="ECO:0007669"/>
    <property type="project" value="UniProtKB-UniRule"/>
</dbReference>
<dbReference type="OrthoDB" id="9759544at2"/>
<dbReference type="CDD" id="cd18804">
    <property type="entry name" value="SF2_C_priA"/>
    <property type="match status" value="1"/>
</dbReference>
<dbReference type="PANTHER" id="PTHR30580:SF0">
    <property type="entry name" value="PRIMOSOMAL PROTEIN N"/>
    <property type="match status" value="1"/>
</dbReference>
<dbReference type="GO" id="GO:0006310">
    <property type="term" value="P:DNA recombination"/>
    <property type="evidence" value="ECO:0007669"/>
    <property type="project" value="InterPro"/>
</dbReference>
<evidence type="ECO:0000256" key="8">
    <source>
        <dbReference type="ARBA" id="ARBA00022840"/>
    </source>
</evidence>
<keyword evidence="3 12" id="KW-0479">Metal-binding</keyword>
<dbReference type="HAMAP" id="MF_00983">
    <property type="entry name" value="PriA"/>
    <property type="match status" value="1"/>
</dbReference>
<keyword evidence="2 12" id="KW-0235">DNA replication</keyword>
<comment type="caution">
    <text evidence="15">The sequence shown here is derived from an EMBL/GenBank/DDBJ whole genome shotgun (WGS) entry which is preliminary data.</text>
</comment>
<dbReference type="InterPro" id="IPR001650">
    <property type="entry name" value="Helicase_C-like"/>
</dbReference>
<dbReference type="Pfam" id="PF18319">
    <property type="entry name" value="Zn_ribbon_PriA"/>
    <property type="match status" value="1"/>
</dbReference>
<dbReference type="EC" id="5.6.2.4" evidence="12"/>
<dbReference type="Pfam" id="PF00271">
    <property type="entry name" value="Helicase_C"/>
    <property type="match status" value="1"/>
</dbReference>
<dbReference type="FunFam" id="3.40.1440.60:FF:000001">
    <property type="entry name" value="Primosomal protein N"/>
    <property type="match status" value="1"/>
</dbReference>
<feature type="binding site" evidence="12">
    <location>
        <position position="476"/>
    </location>
    <ligand>
        <name>Zn(2+)</name>
        <dbReference type="ChEBI" id="CHEBI:29105"/>
        <label>1</label>
    </ligand>
</feature>
<evidence type="ECO:0000256" key="2">
    <source>
        <dbReference type="ARBA" id="ARBA00022705"/>
    </source>
</evidence>
<dbReference type="InterPro" id="IPR014001">
    <property type="entry name" value="Helicase_ATP-bd"/>
</dbReference>
<feature type="binding site" evidence="12">
    <location>
        <position position="463"/>
    </location>
    <ligand>
        <name>Zn(2+)</name>
        <dbReference type="ChEBI" id="CHEBI:29105"/>
        <label>2</label>
    </ligand>
</feature>
<dbReference type="RefSeq" id="WP_065238622.1">
    <property type="nucleotide sequence ID" value="NZ_JTJM01000006.1"/>
</dbReference>
<feature type="binding site" evidence="12">
    <location>
        <position position="439"/>
    </location>
    <ligand>
        <name>Zn(2+)</name>
        <dbReference type="ChEBI" id="CHEBI:29105"/>
        <label>1</label>
    </ligand>
</feature>
<feature type="domain" description="Helicase C-terminal" evidence="14">
    <location>
        <begin position="456"/>
        <end position="634"/>
    </location>
</feature>
<keyword evidence="10 12" id="KW-0413">Isomerase</keyword>
<proteinExistence type="inferred from homology"/>
<dbReference type="FunFam" id="3.40.50.300:FF:000489">
    <property type="entry name" value="Primosome assembly protein PriA"/>
    <property type="match status" value="1"/>
</dbReference>
<evidence type="ECO:0000256" key="5">
    <source>
        <dbReference type="ARBA" id="ARBA00022801"/>
    </source>
</evidence>
<dbReference type="InterPro" id="IPR042115">
    <property type="entry name" value="PriA_3primeBD_sf"/>
</dbReference>
<dbReference type="NCBIfam" id="NF004067">
    <property type="entry name" value="PRK05580.1-4"/>
    <property type="match status" value="1"/>
</dbReference>
<dbReference type="GO" id="GO:0016887">
    <property type="term" value="F:ATP hydrolysis activity"/>
    <property type="evidence" value="ECO:0007669"/>
    <property type="project" value="RHEA"/>
</dbReference>
<dbReference type="Gene3D" id="3.40.1440.60">
    <property type="entry name" value="PriA, 3(prime) DNA-binding domain"/>
    <property type="match status" value="1"/>
</dbReference>
<dbReference type="Pfam" id="PF17764">
    <property type="entry name" value="PriA_3primeBD"/>
    <property type="match status" value="1"/>
</dbReference>
<dbReference type="PANTHER" id="PTHR30580">
    <property type="entry name" value="PRIMOSOMAL PROTEIN N"/>
    <property type="match status" value="1"/>
</dbReference>
<dbReference type="SMART" id="SM00487">
    <property type="entry name" value="DEXDc"/>
    <property type="match status" value="1"/>
</dbReference>
<name>A0A1A7NW11_9PAST</name>
<sequence>MKIVRVALDISLRNQFDYLLPEGVEVSIGARVLVPFGTQKRIAIVTEFPVNSDVEQLKEILKVLDKDPIFDHKIWQLLLWARDYYHHPIGEVLFSALPVKLRRGETLTTKRSAFYQLTSLGQQAVTTGELTRKPRQAEMLQFLQQQQYLEKQSDIFSNGVKKSLLESGYIEVVEVEENTPEWCEILQPEQLVQTKNKLTLNKEQALAVSQISLCEGFHVWLLQGVTGSGKTEVYLQVMEEILKKGQQILVLVPEIGLTPQTIRRFNLRFNVPIAVMHSNMNDTERLQAWQAAKQNKVAIVIGTRSAIFTQFYNLGLIVLDEEHDQSFKQQEGWRYHARDLAVYRANQHKIPIILGSATPSLESLNNVARKKYHLILLRYRTNNQIANNQMVVDLKTQPLENGLSITLLRQMKRVLDQGEQVLLFLNRRGFAPVYLCHDCGTVELCSHCDKPYTYHQFRHILQCHHCGAQKPIPFQCSHCGSTNLLTTGIGTEQLETILQQKFPDYQVVRLDRDSTARKGVLEHYLQEISQGKRQILIGTQMLAKGHHFPNVGLVGLINIDSALFSADFRAEERLAQLYVQVAGRTGRGEKAGLVLLQTHYPDHPLFKTLISEGYTEFSRQALQQRYQFQLPPYHYQAIVKATGRDEDKVKQALQQLADQLYRIMQEQQLPCQLIGPLPALVEKKAGRYRWYLLLQHQQRSVLHQLLFIVENLLSSIKFPTNIRLSLDIDPYDFG</sequence>
<dbReference type="SMART" id="SM00490">
    <property type="entry name" value="HELICc"/>
    <property type="match status" value="1"/>
</dbReference>
<feature type="binding site" evidence="12">
    <location>
        <position position="479"/>
    </location>
    <ligand>
        <name>Zn(2+)</name>
        <dbReference type="ChEBI" id="CHEBI:29105"/>
        <label>1</label>
    </ligand>
</feature>
<evidence type="ECO:0000256" key="1">
    <source>
        <dbReference type="ARBA" id="ARBA00022515"/>
    </source>
</evidence>
<feature type="binding site" evidence="12">
    <location>
        <position position="436"/>
    </location>
    <ligand>
        <name>Zn(2+)</name>
        <dbReference type="ChEBI" id="CHEBI:29105"/>
        <label>1</label>
    </ligand>
</feature>
<comment type="catalytic activity">
    <reaction evidence="12">
        <text>Couples ATP hydrolysis with the unwinding of duplex DNA by translocating in the 3'-5' direction.</text>
        <dbReference type="EC" id="5.6.2.4"/>
    </reaction>
</comment>
<dbReference type="NCBIfam" id="TIGR00595">
    <property type="entry name" value="priA"/>
    <property type="match status" value="1"/>
</dbReference>
<keyword evidence="6 12" id="KW-0347">Helicase</keyword>
<dbReference type="GO" id="GO:0006270">
    <property type="term" value="P:DNA replication initiation"/>
    <property type="evidence" value="ECO:0007669"/>
    <property type="project" value="TreeGrafter"/>
</dbReference>
<evidence type="ECO:0000259" key="13">
    <source>
        <dbReference type="PROSITE" id="PS51192"/>
    </source>
</evidence>
<dbReference type="GO" id="GO:0006302">
    <property type="term" value="P:double-strand break repair"/>
    <property type="evidence" value="ECO:0007669"/>
    <property type="project" value="InterPro"/>
</dbReference>